<dbReference type="InterPro" id="IPR007650">
    <property type="entry name" value="Zf-FLZ_dom"/>
</dbReference>
<gene>
    <name evidence="7" type="ORF">SLEP1_g15680</name>
</gene>
<dbReference type="PANTHER" id="PTHR46868:SF3">
    <property type="entry name" value="FCS-LIKE ZINC FINGER 11"/>
    <property type="match status" value="1"/>
</dbReference>
<evidence type="ECO:0000259" key="6">
    <source>
        <dbReference type="PROSITE" id="PS51795"/>
    </source>
</evidence>
<keyword evidence="3" id="KW-0863">Zinc-finger</keyword>
<dbReference type="EMBL" id="BPVZ01000020">
    <property type="protein sequence ID" value="GKV03369.1"/>
    <property type="molecule type" value="Genomic_DNA"/>
</dbReference>
<feature type="domain" description="FLZ-type" evidence="6">
    <location>
        <begin position="322"/>
        <end position="366"/>
    </location>
</feature>
<feature type="region of interest" description="Disordered" evidence="5">
    <location>
        <begin position="1"/>
        <end position="26"/>
    </location>
</feature>
<comment type="caution">
    <text evidence="7">The sequence shown here is derived from an EMBL/GenBank/DDBJ whole genome shotgun (WGS) entry which is preliminary data.</text>
</comment>
<reference evidence="7 8" key="1">
    <citation type="journal article" date="2021" name="Commun. Biol.">
        <title>The genome of Shorea leprosula (Dipterocarpaceae) highlights the ecological relevance of drought in aseasonal tropical rainforests.</title>
        <authorList>
            <person name="Ng K.K.S."/>
            <person name="Kobayashi M.J."/>
            <person name="Fawcett J.A."/>
            <person name="Hatakeyama M."/>
            <person name="Paape T."/>
            <person name="Ng C.H."/>
            <person name="Ang C.C."/>
            <person name="Tnah L.H."/>
            <person name="Lee C.T."/>
            <person name="Nishiyama T."/>
            <person name="Sese J."/>
            <person name="O'Brien M.J."/>
            <person name="Copetti D."/>
            <person name="Mohd Noor M.I."/>
            <person name="Ong R.C."/>
            <person name="Putra M."/>
            <person name="Sireger I.Z."/>
            <person name="Indrioko S."/>
            <person name="Kosugi Y."/>
            <person name="Izuno A."/>
            <person name="Isagi Y."/>
            <person name="Lee S.L."/>
            <person name="Shimizu K.K."/>
        </authorList>
    </citation>
    <scope>NUCLEOTIDE SEQUENCE [LARGE SCALE GENOMIC DNA]</scope>
    <source>
        <strain evidence="7">214</strain>
    </source>
</reference>
<protein>
    <recommendedName>
        <fullName evidence="6">FLZ-type domain-containing protein</fullName>
    </recommendedName>
</protein>
<name>A0AAV5IYY2_9ROSI</name>
<evidence type="ECO:0000313" key="8">
    <source>
        <dbReference type="Proteomes" id="UP001054252"/>
    </source>
</evidence>
<dbReference type="AlphaFoldDB" id="A0AAV5IYY2"/>
<keyword evidence="8" id="KW-1185">Reference proteome</keyword>
<proteinExistence type="inferred from homology"/>
<feature type="compositionally biased region" description="Polar residues" evidence="5">
    <location>
        <begin position="11"/>
        <end position="26"/>
    </location>
</feature>
<dbReference type="Proteomes" id="UP001054252">
    <property type="component" value="Unassembled WGS sequence"/>
</dbReference>
<keyword evidence="2" id="KW-0479">Metal-binding</keyword>
<dbReference type="GO" id="GO:0008270">
    <property type="term" value="F:zinc ion binding"/>
    <property type="evidence" value="ECO:0007669"/>
    <property type="project" value="UniProtKB-KW"/>
</dbReference>
<keyword evidence="3" id="KW-0862">Zinc</keyword>
<sequence>MLRKRSRSNQKDQQTSHLTMSGSGSESFFQSDVLGNRNRNTSFFSVPGFFLGLNAKGYSDSDSVRSPKSPLDFRVFSNFGSPFRSPLSPSNGHQKNWEYDKVGLGIVDSLCDDDKVAGEVLRSSSDGKTILFGPQMRIRTPSCETHVDSFEAAKSLPKNYMLSPLTQMKSPINKGITDVVFEIGETPFDAEPLGKFLSCSLDSCRSFLAVPGLSNSNSDSWAKFASQAGSRSPVIQESPNLNSFSPTTNGPPELLSASEIELSEDYTCVISHGPIPKTTHIYGDCVFKCDNNVLSSAVGNEKKKIESPPVDKNSVTLYPSNAFLSFCYSCNKKLEEGKDIYIYRGDKAFCSLNCRSQKILIDEEMEKAMEESSENSPQVEDDEEKL</sequence>
<dbReference type="PROSITE" id="PS51795">
    <property type="entry name" value="ZF_FLZ"/>
    <property type="match status" value="1"/>
</dbReference>
<evidence type="ECO:0000256" key="1">
    <source>
        <dbReference type="ARBA" id="ARBA00009374"/>
    </source>
</evidence>
<dbReference type="Pfam" id="PF04570">
    <property type="entry name" value="zf-FLZ"/>
    <property type="match status" value="1"/>
</dbReference>
<evidence type="ECO:0000256" key="2">
    <source>
        <dbReference type="ARBA" id="ARBA00022723"/>
    </source>
</evidence>
<evidence type="ECO:0000313" key="7">
    <source>
        <dbReference type="EMBL" id="GKV03369.1"/>
    </source>
</evidence>
<accession>A0AAV5IYY2</accession>
<feature type="region of interest" description="Disordered" evidence="5">
    <location>
        <begin position="365"/>
        <end position="386"/>
    </location>
</feature>
<organism evidence="7 8">
    <name type="scientific">Rubroshorea leprosula</name>
    <dbReference type="NCBI Taxonomy" id="152421"/>
    <lineage>
        <taxon>Eukaryota</taxon>
        <taxon>Viridiplantae</taxon>
        <taxon>Streptophyta</taxon>
        <taxon>Embryophyta</taxon>
        <taxon>Tracheophyta</taxon>
        <taxon>Spermatophyta</taxon>
        <taxon>Magnoliopsida</taxon>
        <taxon>eudicotyledons</taxon>
        <taxon>Gunneridae</taxon>
        <taxon>Pentapetalae</taxon>
        <taxon>rosids</taxon>
        <taxon>malvids</taxon>
        <taxon>Malvales</taxon>
        <taxon>Dipterocarpaceae</taxon>
        <taxon>Rubroshorea</taxon>
    </lineage>
</organism>
<evidence type="ECO:0000256" key="5">
    <source>
        <dbReference type="SAM" id="MobiDB-lite"/>
    </source>
</evidence>
<feature type="zinc finger region" description="FLZ-type" evidence="4">
    <location>
        <begin position="322"/>
        <end position="366"/>
    </location>
</feature>
<evidence type="ECO:0000256" key="4">
    <source>
        <dbReference type="PROSITE-ProRule" id="PRU01131"/>
    </source>
</evidence>
<dbReference type="PANTHER" id="PTHR46868">
    <property type="entry name" value="FCS-LIKE ZINC FINGER 11"/>
    <property type="match status" value="1"/>
</dbReference>
<comment type="similarity">
    <text evidence="1">Belongs to the FLZ family.</text>
</comment>
<evidence type="ECO:0000256" key="3">
    <source>
        <dbReference type="ARBA" id="ARBA00022771"/>
    </source>
</evidence>
<dbReference type="InterPro" id="IPR044585">
    <property type="entry name" value="FLZ10/11"/>
</dbReference>